<reference evidence="14 15" key="1">
    <citation type="journal article" date="2014" name="Nat. Commun.">
        <title>Physiological and genomic features of highly alkaliphilic hydrogen-utilizing Betaproteobacteria from a continental serpentinizing site.</title>
        <authorList>
            <person name="Suzuki S."/>
            <person name="Kuenen J.G."/>
            <person name="Schipper K."/>
            <person name="van der Velde S."/>
            <person name="Ishii S."/>
            <person name="Wu A."/>
            <person name="Sorokin D.Y."/>
            <person name="Tenney A."/>
            <person name="Meng X.Y."/>
            <person name="Morrill P.L."/>
            <person name="Kamagata Y."/>
            <person name="Muyzer G."/>
            <person name="Nealson K.H."/>
        </authorList>
    </citation>
    <scope>NUCLEOTIDE SEQUENCE [LARGE SCALE GENOMIC DNA]</scope>
    <source>
        <strain evidence="14 15">A1</strain>
    </source>
</reference>
<evidence type="ECO:0000256" key="12">
    <source>
        <dbReference type="ARBA" id="ARBA00078531"/>
    </source>
</evidence>
<organism evidence="14 15">
    <name type="scientific">Serpentinimonas raichei</name>
    <dbReference type="NCBI Taxonomy" id="1458425"/>
    <lineage>
        <taxon>Bacteria</taxon>
        <taxon>Pseudomonadati</taxon>
        <taxon>Pseudomonadota</taxon>
        <taxon>Betaproteobacteria</taxon>
        <taxon>Burkholderiales</taxon>
        <taxon>Comamonadaceae</taxon>
        <taxon>Serpentinimonas</taxon>
    </lineage>
</organism>
<keyword evidence="15" id="KW-1185">Reference proteome</keyword>
<protein>
    <recommendedName>
        <fullName evidence="9">Molybdopterin-synthase adenylyltransferase</fullName>
        <ecNumber evidence="8">2.7.7.80</ecNumber>
    </recommendedName>
    <alternativeName>
        <fullName evidence="12">MoaD protein adenylase</fullName>
    </alternativeName>
    <alternativeName>
        <fullName evidence="10">Molybdopterin-converting factor subunit 1 adenylase</fullName>
    </alternativeName>
    <alternativeName>
        <fullName evidence="11">Sulfur carrier protein MoaD adenylyltransferase</fullName>
    </alternativeName>
</protein>
<dbReference type="GO" id="GO:0061605">
    <property type="term" value="F:molybdopterin-synthase adenylyltransferase activity"/>
    <property type="evidence" value="ECO:0007669"/>
    <property type="project" value="UniProtKB-EC"/>
</dbReference>
<name>A0A060NG74_9BURK</name>
<dbReference type="GO" id="GO:0005829">
    <property type="term" value="C:cytosol"/>
    <property type="evidence" value="ECO:0007669"/>
    <property type="project" value="TreeGrafter"/>
</dbReference>
<dbReference type="NCBIfam" id="NF004281">
    <property type="entry name" value="PRK05690.1"/>
    <property type="match status" value="1"/>
</dbReference>
<sequence length="268" mass="28394">MPALPELDDAQLLRYSRHILLEEIGIVGQQRLLAAHAVVVGAGGLGSPVLLYLAAAGVGRITLVDHDTVDATNLQRQIAHTLARVGQPKVHSAQAAMQAINPEPRIEALAQRADAALLDRLLPRADVLLDCSDNFATRHALNRASVRHRVPLVSGAAIRFDGQLAVFDPRQPSSPCYACVFPEAQAPEEVRCATLGVLAPLVGLVGSLQAAEALKLLAGVGSSMVGRLLLLDALRTDFQPLRLARDPACRVCGESSGHSQPSPIRPGQ</sequence>
<evidence type="ECO:0000256" key="7">
    <source>
        <dbReference type="ARBA" id="ARBA00063809"/>
    </source>
</evidence>
<evidence type="ECO:0000256" key="10">
    <source>
        <dbReference type="ARBA" id="ARBA00075110"/>
    </source>
</evidence>
<feature type="domain" description="THIF-type NAD/FAD binding fold" evidence="13">
    <location>
        <begin position="15"/>
        <end position="251"/>
    </location>
</feature>
<dbReference type="STRING" id="1458425.SRAA_0837"/>
<dbReference type="GO" id="GO:0005524">
    <property type="term" value="F:ATP binding"/>
    <property type="evidence" value="ECO:0007669"/>
    <property type="project" value="UniProtKB-KW"/>
</dbReference>
<evidence type="ECO:0000259" key="13">
    <source>
        <dbReference type="Pfam" id="PF00899"/>
    </source>
</evidence>
<evidence type="ECO:0000256" key="6">
    <source>
        <dbReference type="ARBA" id="ARBA00055169"/>
    </source>
</evidence>
<keyword evidence="4" id="KW-0067">ATP-binding</keyword>
<dbReference type="AlphaFoldDB" id="A0A060NG74"/>
<gene>
    <name evidence="14" type="ORF">SRAA_0837</name>
</gene>
<evidence type="ECO:0000256" key="3">
    <source>
        <dbReference type="ARBA" id="ARBA00022741"/>
    </source>
</evidence>
<evidence type="ECO:0000313" key="15">
    <source>
        <dbReference type="Proteomes" id="UP000067461"/>
    </source>
</evidence>
<evidence type="ECO:0000256" key="2">
    <source>
        <dbReference type="ARBA" id="ARBA00022679"/>
    </source>
</evidence>
<evidence type="ECO:0000256" key="5">
    <source>
        <dbReference type="ARBA" id="ARBA00052218"/>
    </source>
</evidence>
<evidence type="ECO:0000256" key="9">
    <source>
        <dbReference type="ARBA" id="ARBA00073635"/>
    </source>
</evidence>
<dbReference type="PANTHER" id="PTHR10953">
    <property type="entry name" value="UBIQUITIN-ACTIVATING ENZYME E1"/>
    <property type="match status" value="1"/>
</dbReference>
<dbReference type="GO" id="GO:0004792">
    <property type="term" value="F:thiosulfate-cyanide sulfurtransferase activity"/>
    <property type="evidence" value="ECO:0007669"/>
    <property type="project" value="TreeGrafter"/>
</dbReference>
<dbReference type="InterPro" id="IPR045886">
    <property type="entry name" value="ThiF/MoeB/HesA"/>
</dbReference>
<evidence type="ECO:0000256" key="4">
    <source>
        <dbReference type="ARBA" id="ARBA00022840"/>
    </source>
</evidence>
<proteinExistence type="inferred from homology"/>
<dbReference type="FunFam" id="3.40.50.720:FF:000033">
    <property type="entry name" value="Adenylyltransferase and sulfurtransferase MOCS3"/>
    <property type="match status" value="1"/>
</dbReference>
<dbReference type="GO" id="GO:0008641">
    <property type="term" value="F:ubiquitin-like modifier activating enzyme activity"/>
    <property type="evidence" value="ECO:0007669"/>
    <property type="project" value="InterPro"/>
</dbReference>
<dbReference type="Gene3D" id="3.40.50.720">
    <property type="entry name" value="NAD(P)-binding Rossmann-like Domain"/>
    <property type="match status" value="1"/>
</dbReference>
<dbReference type="KEGG" id="cbaa:SRAA_0837"/>
<comment type="catalytic activity">
    <reaction evidence="5">
        <text>[molybdopterin-synthase sulfur-carrier protein]-C-terminal Gly-Gly + ATP + H(+) = [molybdopterin-synthase sulfur-carrier protein]-C-terminal Gly-Gly-AMP + diphosphate</text>
        <dbReference type="Rhea" id="RHEA:43616"/>
        <dbReference type="Rhea" id="RHEA-COMP:12159"/>
        <dbReference type="Rhea" id="RHEA-COMP:12202"/>
        <dbReference type="ChEBI" id="CHEBI:15378"/>
        <dbReference type="ChEBI" id="CHEBI:30616"/>
        <dbReference type="ChEBI" id="CHEBI:33019"/>
        <dbReference type="ChEBI" id="CHEBI:90618"/>
        <dbReference type="ChEBI" id="CHEBI:90778"/>
        <dbReference type="EC" id="2.7.7.80"/>
    </reaction>
</comment>
<comment type="function">
    <text evidence="6">Catalyzes the adenylation by ATP of the carboxyl group of the C-terminal glycine of sulfur carrier protein MoaD.</text>
</comment>
<dbReference type="SUPFAM" id="SSF69572">
    <property type="entry name" value="Activating enzymes of the ubiquitin-like proteins"/>
    <property type="match status" value="1"/>
</dbReference>
<dbReference type="InterPro" id="IPR000594">
    <property type="entry name" value="ThiF_NAD_FAD-bd"/>
</dbReference>
<evidence type="ECO:0000256" key="8">
    <source>
        <dbReference type="ARBA" id="ARBA00066884"/>
    </source>
</evidence>
<keyword evidence="3" id="KW-0547">Nucleotide-binding</keyword>
<dbReference type="Proteomes" id="UP000067461">
    <property type="component" value="Chromosome"/>
</dbReference>
<evidence type="ECO:0000256" key="1">
    <source>
        <dbReference type="ARBA" id="ARBA00009919"/>
    </source>
</evidence>
<keyword evidence="2" id="KW-0808">Transferase</keyword>
<dbReference type="EMBL" id="AP014568">
    <property type="protein sequence ID" value="BAO80691.1"/>
    <property type="molecule type" value="Genomic_DNA"/>
</dbReference>
<comment type="subunit">
    <text evidence="7">Homodimer. Forms a stable heterotetrameric complex of 2 MoeB and 2 MoaD during adenylation of MoaD.</text>
</comment>
<dbReference type="PANTHER" id="PTHR10953:SF102">
    <property type="entry name" value="ADENYLYLTRANSFERASE AND SULFURTRANSFERASE MOCS3"/>
    <property type="match status" value="1"/>
</dbReference>
<dbReference type="InterPro" id="IPR035985">
    <property type="entry name" value="Ubiquitin-activating_enz"/>
</dbReference>
<comment type="similarity">
    <text evidence="1">Belongs to the HesA/MoeB/ThiF family.</text>
</comment>
<accession>A0A060NG74</accession>
<dbReference type="CDD" id="cd00757">
    <property type="entry name" value="ThiF_MoeB_HesA_family"/>
    <property type="match status" value="1"/>
</dbReference>
<evidence type="ECO:0000256" key="11">
    <source>
        <dbReference type="ARBA" id="ARBA00075328"/>
    </source>
</evidence>
<dbReference type="GO" id="GO:0008146">
    <property type="term" value="F:sulfotransferase activity"/>
    <property type="evidence" value="ECO:0007669"/>
    <property type="project" value="TreeGrafter"/>
</dbReference>
<dbReference type="HOGENOM" id="CLU_013325_10_3_4"/>
<dbReference type="EC" id="2.7.7.80" evidence="8"/>
<evidence type="ECO:0000313" key="14">
    <source>
        <dbReference type="EMBL" id="BAO80691.1"/>
    </source>
</evidence>
<dbReference type="Pfam" id="PF00899">
    <property type="entry name" value="ThiF"/>
    <property type="match status" value="1"/>
</dbReference>